<accession>A0A9Q3EGE7</accession>
<dbReference type="OrthoDB" id="5599163at2759"/>
<evidence type="ECO:0000313" key="3">
    <source>
        <dbReference type="Proteomes" id="UP000765509"/>
    </source>
</evidence>
<comment type="caution">
    <text evidence="2">The sequence shown here is derived from an EMBL/GenBank/DDBJ whole genome shotgun (WGS) entry which is preliminary data.</text>
</comment>
<organism evidence="2 3">
    <name type="scientific">Austropuccinia psidii MF-1</name>
    <dbReference type="NCBI Taxonomy" id="1389203"/>
    <lineage>
        <taxon>Eukaryota</taxon>
        <taxon>Fungi</taxon>
        <taxon>Dikarya</taxon>
        <taxon>Basidiomycota</taxon>
        <taxon>Pucciniomycotina</taxon>
        <taxon>Pucciniomycetes</taxon>
        <taxon>Pucciniales</taxon>
        <taxon>Sphaerophragmiaceae</taxon>
        <taxon>Austropuccinia</taxon>
    </lineage>
</organism>
<sequence>MNNKLLAAKYKSVLKKARPVNEPMPQDLHPPLSRDPIGTPLSLNPPISQESFKLTHERLQAVNFGPPGWSSNEEINLLKNLINLREKAIASCE</sequence>
<dbReference type="EMBL" id="AVOT02026794">
    <property type="protein sequence ID" value="MBW0518675.1"/>
    <property type="molecule type" value="Genomic_DNA"/>
</dbReference>
<dbReference type="AlphaFoldDB" id="A0A9Q3EGE7"/>
<feature type="region of interest" description="Disordered" evidence="1">
    <location>
        <begin position="17"/>
        <end position="41"/>
    </location>
</feature>
<gene>
    <name evidence="2" type="ORF">O181_058390</name>
</gene>
<evidence type="ECO:0000313" key="2">
    <source>
        <dbReference type="EMBL" id="MBW0518675.1"/>
    </source>
</evidence>
<evidence type="ECO:0000256" key="1">
    <source>
        <dbReference type="SAM" id="MobiDB-lite"/>
    </source>
</evidence>
<reference evidence="2" key="1">
    <citation type="submission" date="2021-03" db="EMBL/GenBank/DDBJ databases">
        <title>Draft genome sequence of rust myrtle Austropuccinia psidii MF-1, a brazilian biotype.</title>
        <authorList>
            <person name="Quecine M.C."/>
            <person name="Pachon D.M.R."/>
            <person name="Bonatelli M.L."/>
            <person name="Correr F.H."/>
            <person name="Franceschini L.M."/>
            <person name="Leite T.F."/>
            <person name="Margarido G.R.A."/>
            <person name="Almeida C.A."/>
            <person name="Ferrarezi J.A."/>
            <person name="Labate C.A."/>
        </authorList>
    </citation>
    <scope>NUCLEOTIDE SEQUENCE</scope>
    <source>
        <strain evidence="2">MF-1</strain>
    </source>
</reference>
<proteinExistence type="predicted"/>
<protein>
    <submittedName>
        <fullName evidence="2">Uncharacterized protein</fullName>
    </submittedName>
</protein>
<keyword evidence="3" id="KW-1185">Reference proteome</keyword>
<name>A0A9Q3EGE7_9BASI</name>
<dbReference type="Proteomes" id="UP000765509">
    <property type="component" value="Unassembled WGS sequence"/>
</dbReference>